<dbReference type="Proteomes" id="UP001154282">
    <property type="component" value="Unassembled WGS sequence"/>
</dbReference>
<dbReference type="GO" id="GO:0016125">
    <property type="term" value="P:sterol metabolic process"/>
    <property type="evidence" value="ECO:0007669"/>
    <property type="project" value="TreeGrafter"/>
</dbReference>
<dbReference type="PRINTS" id="PR00465">
    <property type="entry name" value="EP450IV"/>
</dbReference>
<dbReference type="SUPFAM" id="SSF48264">
    <property type="entry name" value="Cytochrome P450"/>
    <property type="match status" value="1"/>
</dbReference>
<reference evidence="7" key="1">
    <citation type="submission" date="2022-08" db="EMBL/GenBank/DDBJ databases">
        <authorList>
            <person name="Gutierrez-Valencia J."/>
        </authorList>
    </citation>
    <scope>NUCLEOTIDE SEQUENCE</scope>
</reference>
<dbReference type="FunFam" id="1.10.630.10:FF:000024">
    <property type="entry name" value="Allene oxide synthase, chloroplastic"/>
    <property type="match status" value="1"/>
</dbReference>
<dbReference type="InterPro" id="IPR001128">
    <property type="entry name" value="Cyt_P450"/>
</dbReference>
<comment type="similarity">
    <text evidence="1">Belongs to the cytochrome P450 family.</text>
</comment>
<evidence type="ECO:0000256" key="5">
    <source>
        <dbReference type="ARBA" id="ARBA00023239"/>
    </source>
</evidence>
<evidence type="ECO:0000256" key="4">
    <source>
        <dbReference type="ARBA" id="ARBA00023004"/>
    </source>
</evidence>
<keyword evidence="4 6" id="KW-0408">Iron</keyword>
<keyword evidence="3 6" id="KW-0479">Metal-binding</keyword>
<gene>
    <name evidence="7" type="ORF">LITE_LOCUS45702</name>
</gene>
<evidence type="ECO:0000313" key="8">
    <source>
        <dbReference type="Proteomes" id="UP001154282"/>
    </source>
</evidence>
<keyword evidence="5" id="KW-0456">Lyase</keyword>
<dbReference type="InterPro" id="IPR036396">
    <property type="entry name" value="Cyt_P450_sf"/>
</dbReference>
<evidence type="ECO:0000256" key="3">
    <source>
        <dbReference type="ARBA" id="ARBA00022723"/>
    </source>
</evidence>
<accession>A0AAV0R057</accession>
<evidence type="ECO:0000256" key="1">
    <source>
        <dbReference type="ARBA" id="ARBA00010617"/>
    </source>
</evidence>
<dbReference type="PANTHER" id="PTHR24286:SF49">
    <property type="entry name" value="INACTIVE LINOLENATE HYDROPEROXIDE LYASE-RELATED"/>
    <property type="match status" value="1"/>
</dbReference>
<sequence length="464" mass="52527">MPPPLQPIPGSYGWPVVGPLRDRLDYFWFQGPDEFFMKRMKKYQPTVFRTNIPPCFPFFDGVNPNVVAVLDCKAFAHMFDVEVADKKDILVGDFVPSAAFTGNVRTCAYLDTFEPNHAQVKRFAMDILKRSSKVWVSELLVSLDEMWSTVESNVSAKGSTNFLLPLQRCLFKFLTKSIVGADVSKSPDIAKSGPIILDAWLALQLLPTVSINVVQPLEEIFLHSFRYPSFLIRRGYNKLADFIGSKGTRKQTNLTRVHYGLTEEEVVHHLLFILGFNAFGGFSVFLPGLLGRLISDQTLQEQLRVEARKNGNVDLSFDSVKQMPLVQSFVYETLRFKPPVPTQFARARKDFRLSSYDASYDIKKGEVLCGYQPLVMRDPKVFDDPDSFKPDRFVGDKGAELLKYLYWSNGPQVGSTPNEMNKQCPGRDYVTLTASLIVAYLVRRYDSITGDGLTIRTVQKAMTK</sequence>
<dbReference type="AlphaFoldDB" id="A0AAV0R057"/>
<dbReference type="GO" id="GO:0004497">
    <property type="term" value="F:monooxygenase activity"/>
    <property type="evidence" value="ECO:0007669"/>
    <property type="project" value="InterPro"/>
</dbReference>
<evidence type="ECO:0000256" key="2">
    <source>
        <dbReference type="ARBA" id="ARBA00022617"/>
    </source>
</evidence>
<dbReference type="GO" id="GO:0020037">
    <property type="term" value="F:heme binding"/>
    <property type="evidence" value="ECO:0007669"/>
    <property type="project" value="InterPro"/>
</dbReference>
<name>A0AAV0R057_9ROSI</name>
<dbReference type="GO" id="GO:0016829">
    <property type="term" value="F:lyase activity"/>
    <property type="evidence" value="ECO:0007669"/>
    <property type="project" value="UniProtKB-KW"/>
</dbReference>
<dbReference type="EMBL" id="CAMGYJ010000010">
    <property type="protein sequence ID" value="CAI0550875.1"/>
    <property type="molecule type" value="Genomic_DNA"/>
</dbReference>
<keyword evidence="8" id="KW-1185">Reference proteome</keyword>
<dbReference type="Gene3D" id="1.10.630.10">
    <property type="entry name" value="Cytochrome P450"/>
    <property type="match status" value="1"/>
</dbReference>
<dbReference type="InterPro" id="IPR002403">
    <property type="entry name" value="Cyt_P450_E_grp-IV"/>
</dbReference>
<protein>
    <recommendedName>
        <fullName evidence="9">Cytochrome P450</fullName>
    </recommendedName>
</protein>
<organism evidence="7 8">
    <name type="scientific">Linum tenue</name>
    <dbReference type="NCBI Taxonomy" id="586396"/>
    <lineage>
        <taxon>Eukaryota</taxon>
        <taxon>Viridiplantae</taxon>
        <taxon>Streptophyta</taxon>
        <taxon>Embryophyta</taxon>
        <taxon>Tracheophyta</taxon>
        <taxon>Spermatophyta</taxon>
        <taxon>Magnoliopsida</taxon>
        <taxon>eudicotyledons</taxon>
        <taxon>Gunneridae</taxon>
        <taxon>Pentapetalae</taxon>
        <taxon>rosids</taxon>
        <taxon>fabids</taxon>
        <taxon>Malpighiales</taxon>
        <taxon>Linaceae</taxon>
        <taxon>Linum</taxon>
    </lineage>
</organism>
<feature type="binding site" description="axial binding residue" evidence="6">
    <location>
        <position position="424"/>
    </location>
    <ligand>
        <name>heme</name>
        <dbReference type="ChEBI" id="CHEBI:30413"/>
    </ligand>
    <ligandPart>
        <name>Fe</name>
        <dbReference type="ChEBI" id="CHEBI:18248"/>
    </ligandPart>
</feature>
<comment type="caution">
    <text evidence="7">The sequence shown here is derived from an EMBL/GenBank/DDBJ whole genome shotgun (WGS) entry which is preliminary data.</text>
</comment>
<proteinExistence type="inferred from homology"/>
<dbReference type="Pfam" id="PF00067">
    <property type="entry name" value="p450"/>
    <property type="match status" value="1"/>
</dbReference>
<dbReference type="PANTHER" id="PTHR24286">
    <property type="entry name" value="CYTOCHROME P450 26"/>
    <property type="match status" value="1"/>
</dbReference>
<comment type="cofactor">
    <cofactor evidence="6">
        <name>heme</name>
        <dbReference type="ChEBI" id="CHEBI:30413"/>
    </cofactor>
</comment>
<evidence type="ECO:0000313" key="7">
    <source>
        <dbReference type="EMBL" id="CAI0550875.1"/>
    </source>
</evidence>
<dbReference type="GO" id="GO:0016705">
    <property type="term" value="F:oxidoreductase activity, acting on paired donors, with incorporation or reduction of molecular oxygen"/>
    <property type="evidence" value="ECO:0007669"/>
    <property type="project" value="InterPro"/>
</dbReference>
<keyword evidence="2 6" id="KW-0349">Heme</keyword>
<evidence type="ECO:0008006" key="9">
    <source>
        <dbReference type="Google" id="ProtNLM"/>
    </source>
</evidence>
<dbReference type="CDD" id="cd11071">
    <property type="entry name" value="CYP74"/>
    <property type="match status" value="1"/>
</dbReference>
<dbReference type="GO" id="GO:0005506">
    <property type="term" value="F:iron ion binding"/>
    <property type="evidence" value="ECO:0007669"/>
    <property type="project" value="InterPro"/>
</dbReference>
<evidence type="ECO:0000256" key="6">
    <source>
        <dbReference type="PIRSR" id="PIRSR602403-1"/>
    </source>
</evidence>
<dbReference type="GO" id="GO:0006631">
    <property type="term" value="P:fatty acid metabolic process"/>
    <property type="evidence" value="ECO:0007669"/>
    <property type="project" value="UniProtKB-ARBA"/>
</dbReference>